<evidence type="ECO:0000313" key="3">
    <source>
        <dbReference type="Proteomes" id="UP000006727"/>
    </source>
</evidence>
<dbReference type="InParanoid" id="A0A2K1L1W6"/>
<reference evidence="1 3" key="1">
    <citation type="journal article" date="2008" name="Science">
        <title>The Physcomitrella genome reveals evolutionary insights into the conquest of land by plants.</title>
        <authorList>
            <person name="Rensing S."/>
            <person name="Lang D."/>
            <person name="Zimmer A."/>
            <person name="Terry A."/>
            <person name="Salamov A."/>
            <person name="Shapiro H."/>
            <person name="Nishiyama T."/>
            <person name="Perroud P.-F."/>
            <person name="Lindquist E."/>
            <person name="Kamisugi Y."/>
            <person name="Tanahashi T."/>
            <person name="Sakakibara K."/>
            <person name="Fujita T."/>
            <person name="Oishi K."/>
            <person name="Shin-I T."/>
            <person name="Kuroki Y."/>
            <person name="Toyoda A."/>
            <person name="Suzuki Y."/>
            <person name="Hashimoto A."/>
            <person name="Yamaguchi K."/>
            <person name="Sugano A."/>
            <person name="Kohara Y."/>
            <person name="Fujiyama A."/>
            <person name="Anterola A."/>
            <person name="Aoki S."/>
            <person name="Ashton N."/>
            <person name="Barbazuk W.B."/>
            <person name="Barker E."/>
            <person name="Bennetzen J."/>
            <person name="Bezanilla M."/>
            <person name="Blankenship R."/>
            <person name="Cho S.H."/>
            <person name="Dutcher S."/>
            <person name="Estelle M."/>
            <person name="Fawcett J.A."/>
            <person name="Gundlach H."/>
            <person name="Hanada K."/>
            <person name="Heyl A."/>
            <person name="Hicks K.A."/>
            <person name="Hugh J."/>
            <person name="Lohr M."/>
            <person name="Mayer K."/>
            <person name="Melkozernov A."/>
            <person name="Murata T."/>
            <person name="Nelson D."/>
            <person name="Pils B."/>
            <person name="Prigge M."/>
            <person name="Reiss B."/>
            <person name="Renner T."/>
            <person name="Rombauts S."/>
            <person name="Rushton P."/>
            <person name="Sanderfoot A."/>
            <person name="Schween G."/>
            <person name="Shiu S.-H."/>
            <person name="Stueber K."/>
            <person name="Theodoulou F.L."/>
            <person name="Tu H."/>
            <person name="Van de Peer Y."/>
            <person name="Verrier P.J."/>
            <person name="Waters E."/>
            <person name="Wood A."/>
            <person name="Yang L."/>
            <person name="Cove D."/>
            <person name="Cuming A."/>
            <person name="Hasebe M."/>
            <person name="Lucas S."/>
            <person name="Mishler D.B."/>
            <person name="Reski R."/>
            <person name="Grigoriev I."/>
            <person name="Quatrano R.S."/>
            <person name="Boore J.L."/>
        </authorList>
    </citation>
    <scope>NUCLEOTIDE SEQUENCE [LARGE SCALE GENOMIC DNA]</scope>
    <source>
        <strain evidence="2 3">cv. Gransden 2004</strain>
    </source>
</reference>
<dbReference type="Proteomes" id="UP000006727">
    <property type="component" value="Chromosome 2"/>
</dbReference>
<dbReference type="EMBL" id="ABEU02000002">
    <property type="protein sequence ID" value="PNR60003.1"/>
    <property type="molecule type" value="Genomic_DNA"/>
</dbReference>
<accession>A0A2K1L1W6</accession>
<organism evidence="1">
    <name type="scientific">Physcomitrium patens</name>
    <name type="common">Spreading-leaved earth moss</name>
    <name type="synonym">Physcomitrella patens</name>
    <dbReference type="NCBI Taxonomy" id="3218"/>
    <lineage>
        <taxon>Eukaryota</taxon>
        <taxon>Viridiplantae</taxon>
        <taxon>Streptophyta</taxon>
        <taxon>Embryophyta</taxon>
        <taxon>Bryophyta</taxon>
        <taxon>Bryophytina</taxon>
        <taxon>Bryopsida</taxon>
        <taxon>Funariidae</taxon>
        <taxon>Funariales</taxon>
        <taxon>Funariaceae</taxon>
        <taxon>Physcomitrium</taxon>
    </lineage>
</organism>
<protein>
    <submittedName>
        <fullName evidence="1 2">Uncharacterized protein</fullName>
    </submittedName>
</protein>
<sequence length="64" mass="7061">MLVPKSEVPFVAGMSSESRTGPKQICPFASSIGLEQVAGDWSLMWRLSLHPSSCDCVETSFWKK</sequence>
<reference evidence="2" key="3">
    <citation type="submission" date="2020-12" db="UniProtKB">
        <authorList>
            <consortium name="EnsemblPlants"/>
        </authorList>
    </citation>
    <scope>IDENTIFICATION</scope>
</reference>
<gene>
    <name evidence="1" type="ORF">PHYPA_002795</name>
</gene>
<evidence type="ECO:0000313" key="1">
    <source>
        <dbReference type="EMBL" id="PNR60003.1"/>
    </source>
</evidence>
<dbReference type="Gramene" id="Pp3c2_16810V3.1">
    <property type="protein sequence ID" value="PAC:32933655.CDS.1"/>
    <property type="gene ID" value="Pp3c2_16810"/>
</dbReference>
<dbReference type="EnsemblPlants" id="Pp3c2_16810V3.1">
    <property type="protein sequence ID" value="PAC:32933655.CDS.1"/>
    <property type="gene ID" value="Pp3c2_16810"/>
</dbReference>
<proteinExistence type="predicted"/>
<reference evidence="1 3" key="2">
    <citation type="journal article" date="2018" name="Plant J.">
        <title>The Physcomitrella patens chromosome-scale assembly reveals moss genome structure and evolution.</title>
        <authorList>
            <person name="Lang D."/>
            <person name="Ullrich K.K."/>
            <person name="Murat F."/>
            <person name="Fuchs J."/>
            <person name="Jenkins J."/>
            <person name="Haas F.B."/>
            <person name="Piednoel M."/>
            <person name="Gundlach H."/>
            <person name="Van Bel M."/>
            <person name="Meyberg R."/>
            <person name="Vives C."/>
            <person name="Morata J."/>
            <person name="Symeonidi A."/>
            <person name="Hiss M."/>
            <person name="Muchero W."/>
            <person name="Kamisugi Y."/>
            <person name="Saleh O."/>
            <person name="Blanc G."/>
            <person name="Decker E.L."/>
            <person name="van Gessel N."/>
            <person name="Grimwood J."/>
            <person name="Hayes R.D."/>
            <person name="Graham S.W."/>
            <person name="Gunter L.E."/>
            <person name="McDaniel S.F."/>
            <person name="Hoernstein S.N.W."/>
            <person name="Larsson A."/>
            <person name="Li F.W."/>
            <person name="Perroud P.F."/>
            <person name="Phillips J."/>
            <person name="Ranjan P."/>
            <person name="Rokshar D.S."/>
            <person name="Rothfels C.J."/>
            <person name="Schneider L."/>
            <person name="Shu S."/>
            <person name="Stevenson D.W."/>
            <person name="Thummler F."/>
            <person name="Tillich M."/>
            <person name="Villarreal Aguilar J.C."/>
            <person name="Widiez T."/>
            <person name="Wong G.K."/>
            <person name="Wymore A."/>
            <person name="Zhang Y."/>
            <person name="Zimmer A.D."/>
            <person name="Quatrano R.S."/>
            <person name="Mayer K.F.X."/>
            <person name="Goodstein D."/>
            <person name="Casacuberta J.M."/>
            <person name="Vandepoele K."/>
            <person name="Reski R."/>
            <person name="Cuming A.C."/>
            <person name="Tuskan G.A."/>
            <person name="Maumus F."/>
            <person name="Salse J."/>
            <person name="Schmutz J."/>
            <person name="Rensing S.A."/>
        </authorList>
    </citation>
    <scope>NUCLEOTIDE SEQUENCE [LARGE SCALE GENOMIC DNA]</scope>
    <source>
        <strain evidence="2 3">cv. Gransden 2004</strain>
    </source>
</reference>
<name>A0A2K1L1W6_PHYPA</name>
<dbReference type="AlphaFoldDB" id="A0A2K1L1W6"/>
<keyword evidence="3" id="KW-1185">Reference proteome</keyword>
<evidence type="ECO:0000313" key="2">
    <source>
        <dbReference type="EnsemblPlants" id="PAC:32933655.CDS.1"/>
    </source>
</evidence>